<keyword evidence="3" id="KW-1185">Reference proteome</keyword>
<feature type="compositionally biased region" description="Polar residues" evidence="1">
    <location>
        <begin position="22"/>
        <end position="34"/>
    </location>
</feature>
<name>A0A8J2P9D1_9HEXA</name>
<feature type="non-terminal residue" evidence="2">
    <location>
        <position position="1"/>
    </location>
</feature>
<evidence type="ECO:0000256" key="1">
    <source>
        <dbReference type="SAM" id="MobiDB-lite"/>
    </source>
</evidence>
<dbReference type="AlphaFoldDB" id="A0A8J2P9D1"/>
<protein>
    <submittedName>
        <fullName evidence="2">Uncharacterized protein</fullName>
    </submittedName>
</protein>
<proteinExistence type="predicted"/>
<reference evidence="2" key="1">
    <citation type="submission" date="2021-06" db="EMBL/GenBank/DDBJ databases">
        <authorList>
            <person name="Hodson N. C."/>
            <person name="Mongue J. A."/>
            <person name="Jaron S. K."/>
        </authorList>
    </citation>
    <scope>NUCLEOTIDE SEQUENCE</scope>
</reference>
<dbReference type="Proteomes" id="UP000708208">
    <property type="component" value="Unassembled WGS sequence"/>
</dbReference>
<feature type="region of interest" description="Disordered" evidence="1">
    <location>
        <begin position="1"/>
        <end position="34"/>
    </location>
</feature>
<comment type="caution">
    <text evidence="2">The sequence shown here is derived from an EMBL/GenBank/DDBJ whole genome shotgun (WGS) entry which is preliminary data.</text>
</comment>
<organism evidence="2 3">
    <name type="scientific">Allacma fusca</name>
    <dbReference type="NCBI Taxonomy" id="39272"/>
    <lineage>
        <taxon>Eukaryota</taxon>
        <taxon>Metazoa</taxon>
        <taxon>Ecdysozoa</taxon>
        <taxon>Arthropoda</taxon>
        <taxon>Hexapoda</taxon>
        <taxon>Collembola</taxon>
        <taxon>Symphypleona</taxon>
        <taxon>Sminthuridae</taxon>
        <taxon>Allacma</taxon>
    </lineage>
</organism>
<evidence type="ECO:0000313" key="2">
    <source>
        <dbReference type="EMBL" id="CAG7731027.1"/>
    </source>
</evidence>
<sequence>TGGSFDQYVTGTKQPAAFTGGSFDQSVTGTKKPA</sequence>
<dbReference type="EMBL" id="CAJVCH010204755">
    <property type="protein sequence ID" value="CAG7731027.1"/>
    <property type="molecule type" value="Genomic_DNA"/>
</dbReference>
<evidence type="ECO:0000313" key="3">
    <source>
        <dbReference type="Proteomes" id="UP000708208"/>
    </source>
</evidence>
<feature type="non-terminal residue" evidence="2">
    <location>
        <position position="34"/>
    </location>
</feature>
<gene>
    <name evidence="2" type="ORF">AFUS01_LOCUS19637</name>
</gene>
<accession>A0A8J2P9D1</accession>